<feature type="transmembrane region" description="Helical" evidence="1">
    <location>
        <begin position="26"/>
        <end position="43"/>
    </location>
</feature>
<reference evidence="2 3" key="1">
    <citation type="submission" date="2019-06" db="EMBL/GenBank/DDBJ databases">
        <title>Whole genome shotgun sequence of Acinetobacter pittii NBRC 110514.</title>
        <authorList>
            <person name="Hosoyama A."/>
            <person name="Uohara A."/>
            <person name="Ohji S."/>
            <person name="Ichikawa N."/>
        </authorList>
    </citation>
    <scope>NUCLEOTIDE SEQUENCE [LARGE SCALE GENOMIC DNA]</scope>
    <source>
        <strain evidence="2 3">NBRC 110514</strain>
    </source>
</reference>
<dbReference type="RefSeq" id="WP_141316555.1">
    <property type="nucleotide sequence ID" value="NZ_BJLJ01000012.1"/>
</dbReference>
<evidence type="ECO:0000313" key="3">
    <source>
        <dbReference type="Proteomes" id="UP000317717"/>
    </source>
</evidence>
<feature type="transmembrane region" description="Helical" evidence="1">
    <location>
        <begin position="195"/>
        <end position="213"/>
    </location>
</feature>
<feature type="transmembrane region" description="Helical" evidence="1">
    <location>
        <begin position="159"/>
        <end position="183"/>
    </location>
</feature>
<feature type="transmembrane region" description="Helical" evidence="1">
    <location>
        <begin position="115"/>
        <end position="134"/>
    </location>
</feature>
<proteinExistence type="predicted"/>
<sequence length="356" mass="41641">MIFYLSLWTIIAIFNFISPKNPQAKIFYIIFICFLIVITGLRYEIGGDWTNYLKIYDYFKGLSLSEALMVTDPGYGILNYISQDVGFKDTVFVNFSCALLFFICIYKVSVIFKNYWLTLLICYSYLIVVVSMGYTRQSVAIAFGLLAFKYLLNKQYSRYFFSILIAFLFHKSAIILLAFSPLIILSNYFSKKINFYIYTLLSFLIMTVLIYYSSVSGENIYTDTSNDMSSAGAIFRIVVHFLPLGYYFLYKKDIKQVLNDKIVIFDYLSIMIFYILGVSLIFSTLADRFNLYLIIYDVFVLNILYSLFNSSHKKILVSTVFVFHSLVLTIWLVFGAWAQAWLPYQNYLFSFIWEVF</sequence>
<dbReference type="Proteomes" id="UP000317717">
    <property type="component" value="Unassembled WGS sequence"/>
</dbReference>
<feature type="transmembrane region" description="Helical" evidence="1">
    <location>
        <begin position="233"/>
        <end position="250"/>
    </location>
</feature>
<feature type="transmembrane region" description="Helical" evidence="1">
    <location>
        <begin position="315"/>
        <end position="338"/>
    </location>
</feature>
<dbReference type="AlphaFoldDB" id="A0A4Y3JAG9"/>
<organism evidence="2 3">
    <name type="scientific">Acinetobacter pittii</name>
    <name type="common">Acinetobacter genomosp. 3</name>
    <dbReference type="NCBI Taxonomy" id="48296"/>
    <lineage>
        <taxon>Bacteria</taxon>
        <taxon>Pseudomonadati</taxon>
        <taxon>Pseudomonadota</taxon>
        <taxon>Gammaproteobacteria</taxon>
        <taxon>Moraxellales</taxon>
        <taxon>Moraxellaceae</taxon>
        <taxon>Acinetobacter</taxon>
        <taxon>Acinetobacter calcoaceticus/baumannii complex</taxon>
    </lineage>
</organism>
<dbReference type="Pfam" id="PF14897">
    <property type="entry name" value="EpsG"/>
    <property type="match status" value="1"/>
</dbReference>
<evidence type="ECO:0000256" key="1">
    <source>
        <dbReference type="SAM" id="Phobius"/>
    </source>
</evidence>
<evidence type="ECO:0000313" key="2">
    <source>
        <dbReference type="EMBL" id="GEA68773.1"/>
    </source>
</evidence>
<name>A0A4Y3JAG9_ACIPI</name>
<gene>
    <name evidence="2" type="ORF">PA3_29310</name>
</gene>
<keyword evidence="1" id="KW-0812">Transmembrane</keyword>
<comment type="caution">
    <text evidence="2">The sequence shown here is derived from an EMBL/GenBank/DDBJ whole genome shotgun (WGS) entry which is preliminary data.</text>
</comment>
<keyword evidence="1" id="KW-0472">Membrane</keyword>
<feature type="transmembrane region" description="Helical" evidence="1">
    <location>
        <begin position="91"/>
        <end position="108"/>
    </location>
</feature>
<feature type="transmembrane region" description="Helical" evidence="1">
    <location>
        <begin position="262"/>
        <end position="283"/>
    </location>
</feature>
<protein>
    <recommendedName>
        <fullName evidence="4">EpsG family protein</fullName>
    </recommendedName>
</protein>
<feature type="transmembrane region" description="Helical" evidence="1">
    <location>
        <begin position="289"/>
        <end position="308"/>
    </location>
</feature>
<evidence type="ECO:0008006" key="4">
    <source>
        <dbReference type="Google" id="ProtNLM"/>
    </source>
</evidence>
<dbReference type="InterPro" id="IPR049458">
    <property type="entry name" value="EpsG-like"/>
</dbReference>
<keyword evidence="1" id="KW-1133">Transmembrane helix</keyword>
<accession>A0A4Y3JAG9</accession>
<dbReference type="EMBL" id="BJLJ01000012">
    <property type="protein sequence ID" value="GEA68773.1"/>
    <property type="molecule type" value="Genomic_DNA"/>
</dbReference>